<comment type="caution">
    <text evidence="1">The sequence shown here is derived from an EMBL/GenBank/DDBJ whole genome shotgun (WGS) entry which is preliminary data.</text>
</comment>
<reference evidence="1 2" key="1">
    <citation type="submission" date="2019-07" db="EMBL/GenBank/DDBJ databases">
        <title>Annotation for the trematode Paragonimus westermani.</title>
        <authorList>
            <person name="Choi Y.-J."/>
        </authorList>
    </citation>
    <scope>NUCLEOTIDE SEQUENCE [LARGE SCALE GENOMIC DNA]</scope>
    <source>
        <strain evidence="1">180907_Pwestermani</strain>
    </source>
</reference>
<name>A0A8T0D1M4_9TREM</name>
<evidence type="ECO:0000313" key="1">
    <source>
        <dbReference type="EMBL" id="KAF8561552.1"/>
    </source>
</evidence>
<protein>
    <submittedName>
        <fullName evidence="1">Uncharacterized protein</fullName>
    </submittedName>
</protein>
<keyword evidence="2" id="KW-1185">Reference proteome</keyword>
<evidence type="ECO:0000313" key="2">
    <source>
        <dbReference type="Proteomes" id="UP000699462"/>
    </source>
</evidence>
<proteinExistence type="predicted"/>
<dbReference type="OrthoDB" id="6264327at2759"/>
<dbReference type="AlphaFoldDB" id="A0A8T0D1M4"/>
<organism evidence="1 2">
    <name type="scientific">Paragonimus westermani</name>
    <dbReference type="NCBI Taxonomy" id="34504"/>
    <lineage>
        <taxon>Eukaryota</taxon>
        <taxon>Metazoa</taxon>
        <taxon>Spiralia</taxon>
        <taxon>Lophotrochozoa</taxon>
        <taxon>Platyhelminthes</taxon>
        <taxon>Trematoda</taxon>
        <taxon>Digenea</taxon>
        <taxon>Plagiorchiida</taxon>
        <taxon>Troglotremata</taxon>
        <taxon>Troglotrematidae</taxon>
        <taxon>Paragonimus</taxon>
    </lineage>
</organism>
<dbReference type="Proteomes" id="UP000699462">
    <property type="component" value="Unassembled WGS sequence"/>
</dbReference>
<dbReference type="EMBL" id="JTDF01021659">
    <property type="protein sequence ID" value="KAF8561552.1"/>
    <property type="molecule type" value="Genomic_DNA"/>
</dbReference>
<gene>
    <name evidence="1" type="ORF">P879_04158</name>
</gene>
<accession>A0A8T0D1M4</accession>
<sequence>MEVNISDSIISLSRREKQIIRRRFVHARLQLSSTKHAMDTVISRMNVPTTTQLCFAIRQGIDNTIVESFGDLSGAPIRCYDLLLCRQDQVVSRESLTWTLVLSIPDSYTSQILTALTFVNSTLGGSELLHLLVESTSLNRDDFSLFVDVLGVYPTVFDLPLDM</sequence>